<evidence type="ECO:0000313" key="4">
    <source>
        <dbReference type="Proteomes" id="UP001159659"/>
    </source>
</evidence>
<dbReference type="Proteomes" id="UP001157938">
    <property type="component" value="Unassembled WGS sequence"/>
</dbReference>
<name>A0AAV0U035_9STRA</name>
<dbReference type="AlphaFoldDB" id="A0AAV0U035"/>
<dbReference type="Proteomes" id="UP001159659">
    <property type="component" value="Unassembled WGS sequence"/>
</dbReference>
<evidence type="ECO:0000313" key="3">
    <source>
        <dbReference type="Proteomes" id="UP001157938"/>
    </source>
</evidence>
<evidence type="ECO:0000313" key="1">
    <source>
        <dbReference type="EMBL" id="CAH0488872.1"/>
    </source>
</evidence>
<gene>
    <name evidence="1" type="ORF">PFR001_LOCUS4325</name>
    <name evidence="2" type="ORF">PFR002_LOCUS6142</name>
</gene>
<evidence type="ECO:0000313" key="2">
    <source>
        <dbReference type="EMBL" id="CAI5729986.1"/>
    </source>
</evidence>
<protein>
    <submittedName>
        <fullName evidence="2">Uncharacterized protein</fullName>
    </submittedName>
</protein>
<dbReference type="EMBL" id="CAKLBC010000903">
    <property type="protein sequence ID" value="CAH0488872.1"/>
    <property type="molecule type" value="Genomic_DNA"/>
</dbReference>
<reference evidence="1 3" key="1">
    <citation type="submission" date="2021-11" db="EMBL/GenBank/DDBJ databases">
        <authorList>
            <person name="Islam A."/>
            <person name="Islam S."/>
            <person name="Flora M.S."/>
            <person name="Rahman M."/>
            <person name="Ziaur R.M."/>
            <person name="Epstein J.H."/>
            <person name="Hassan M."/>
            <person name="Klassen M."/>
            <person name="Woodard K."/>
            <person name="Webb A."/>
            <person name="Webby R.J."/>
            <person name="El Zowalaty M.E."/>
        </authorList>
    </citation>
    <scope>NUCLEOTIDE SEQUENCE [LARGE SCALE GENOMIC DNA]</scope>
    <source>
        <strain evidence="1">Pf1</strain>
    </source>
</reference>
<comment type="caution">
    <text evidence="2">The sequence shown here is derived from an EMBL/GenBank/DDBJ whole genome shotgun (WGS) entry which is preliminary data.</text>
</comment>
<reference evidence="2" key="2">
    <citation type="submission" date="2022-12" db="EMBL/GenBank/DDBJ databases">
        <authorList>
            <person name="Webb A."/>
        </authorList>
    </citation>
    <scope>NUCLEOTIDE SEQUENCE</scope>
    <source>
        <strain evidence="2">Pf2</strain>
    </source>
</reference>
<sequence length="147" mass="17022">MLDSLKKHALVIVVAILFATYRLSRLENERGRRAATIEQNFDKVVGFLQQHLDTKYRVLRVASPSHAIIKWHAMVINGGFAIPRVEAEVFVDQQFVLDQRKQNRRTDRQSLPSVRFRVYDTEAMTLVAKTLQQHNLIASYELGYQPN</sequence>
<keyword evidence="3" id="KW-1185">Reference proteome</keyword>
<dbReference type="EMBL" id="CANTFK010000838">
    <property type="protein sequence ID" value="CAI5729986.1"/>
    <property type="molecule type" value="Genomic_DNA"/>
</dbReference>
<organism evidence="2 4">
    <name type="scientific">Peronospora farinosa</name>
    <dbReference type="NCBI Taxonomy" id="134698"/>
    <lineage>
        <taxon>Eukaryota</taxon>
        <taxon>Sar</taxon>
        <taxon>Stramenopiles</taxon>
        <taxon>Oomycota</taxon>
        <taxon>Peronosporomycetes</taxon>
        <taxon>Peronosporales</taxon>
        <taxon>Peronosporaceae</taxon>
        <taxon>Peronospora</taxon>
    </lineage>
</organism>
<proteinExistence type="predicted"/>
<accession>A0AAV0U035</accession>